<dbReference type="NCBIfam" id="TIGR04183">
    <property type="entry name" value="Por_Secre_tail"/>
    <property type="match status" value="1"/>
</dbReference>
<evidence type="ECO:0000313" key="3">
    <source>
        <dbReference type="Proteomes" id="UP000664628"/>
    </source>
</evidence>
<gene>
    <name evidence="2" type="ORF">J2I46_26465</name>
</gene>
<evidence type="ECO:0000259" key="1">
    <source>
        <dbReference type="Pfam" id="PF19081"/>
    </source>
</evidence>
<feature type="domain" description="Ig-like" evidence="1">
    <location>
        <begin position="243"/>
        <end position="322"/>
    </location>
</feature>
<dbReference type="Proteomes" id="UP000664628">
    <property type="component" value="Unassembled WGS sequence"/>
</dbReference>
<name>A0ABS3JRS3_9BACT</name>
<proteinExistence type="predicted"/>
<keyword evidence="3" id="KW-1185">Reference proteome</keyword>
<reference evidence="2 3" key="1">
    <citation type="submission" date="2021-03" db="EMBL/GenBank/DDBJ databases">
        <title>Fibrella sp. HMF5405 genome sequencing and assembly.</title>
        <authorList>
            <person name="Kang H."/>
            <person name="Kim H."/>
            <person name="Bae S."/>
            <person name="Joh K."/>
        </authorList>
    </citation>
    <scope>NUCLEOTIDE SEQUENCE [LARGE SCALE GENOMIC DNA]</scope>
    <source>
        <strain evidence="2 3">HMF5405</strain>
    </source>
</reference>
<comment type="caution">
    <text evidence="2">The sequence shown here is derived from an EMBL/GenBank/DDBJ whole genome shotgun (WGS) entry which is preliminary data.</text>
</comment>
<protein>
    <submittedName>
        <fullName evidence="2">T9SS type A sorting domain-containing protein</fullName>
    </submittedName>
</protein>
<dbReference type="EMBL" id="JAFMYW010000010">
    <property type="protein sequence ID" value="MBO0952153.1"/>
    <property type="molecule type" value="Genomic_DNA"/>
</dbReference>
<evidence type="ECO:0000313" key="2">
    <source>
        <dbReference type="EMBL" id="MBO0952153.1"/>
    </source>
</evidence>
<dbReference type="Pfam" id="PF19081">
    <property type="entry name" value="Ig_7"/>
    <property type="match status" value="1"/>
</dbReference>
<accession>A0ABS3JRS3</accession>
<sequence length="1013" mass="106539">MNATPPAPTSAQSRTYCAGDAVTGLSATEPGVLWYTSATAVTGNKQAPTPSSNASNVGAVQEFFLSQTVAGCESQQRQRVTVAVKRKPDQLSDISTAFCKTYAPSSLSAQPESGATLIWVNNGSESGTAPVTPNDVDRTYTYQLLQTLNGCRSNAATVKVTVKPTPGQPGIKAYSLCLNRDSQPLQVNGTELKYYDKDDKYLGTTAPSPSTSQVTTVVYKVSQSTDGCEGPKITYDVPVYAIPGNPTFTQPKEYCAEESASPIVASGQSLLWYGSSTGGSANGQAPTPSTAASNVGNPQQFFVTQTINGCESLRQQINVTVKRKPALPTTTSNVEFCQTYSAPTLTATPETNASIIWLVDGKESATGPTPQNGDAKTYTYQVLQELNGCRSNPATVTVRVKPTPGQPSITPFQLCQFSPGRALQANGSDLKYYDANNSPLGSTAPVLNTETPRTWLYRVSQSTNGCEGPKIDYSVVVQPKPAPPVTQAVTYCLESSNNPDQPKQTVQPLSAQGQNLRWYFVDGNAFPENFTPTPAVTNTYAMDYRVTQTVNSCISDQGLLRVTVVANPAPVISSSLVTYCRNDVAQPLGATGPGLRWFDPNGQLLPASDQNPTPPTANATKGGETYQVYSVSSGGCVSPRSTIRLVINTNPTLGLLGSTTVNYGQTASLRLRFTSSPPYAYTLTDGTSGIATDTLSSVSVKPLQTTTYRVASVSNVCGNGLPGNPATATIFVNIPTVSTQALTVGTVCAGTSFAVTYATTGVFNTGNAFKVQVADTTSKNYVDASATSTGSTITANLPASLKGGPYFVRVVATNPGAEVPGLRSPTVLTVRGLPAAVLSGTQAVYEGSPASLSISLSGDGPWSISYSSIIDGAQQTVNTFQTNANPHILSVLPSKTASYFLTSVSNNCSSTGPVSGTAAVTVLPLLAVENPLLNTVSLYPVPTQNLLTVSIDLPITAREPAQLILRDMTGMPVLTRQTDARQTVLDLGQQPAGLYLLNVQVGEHHVVRKIMKL</sequence>
<organism evidence="2 3">
    <name type="scientific">Fibrella forsythiae</name>
    <dbReference type="NCBI Taxonomy" id="2817061"/>
    <lineage>
        <taxon>Bacteria</taxon>
        <taxon>Pseudomonadati</taxon>
        <taxon>Bacteroidota</taxon>
        <taxon>Cytophagia</taxon>
        <taxon>Cytophagales</taxon>
        <taxon>Spirosomataceae</taxon>
        <taxon>Fibrella</taxon>
    </lineage>
</organism>
<dbReference type="InterPro" id="IPR044023">
    <property type="entry name" value="Ig_7"/>
</dbReference>
<dbReference type="RefSeq" id="WP_207332108.1">
    <property type="nucleotide sequence ID" value="NZ_JAFMYW010000010.1"/>
</dbReference>
<dbReference type="InterPro" id="IPR026444">
    <property type="entry name" value="Secre_tail"/>
</dbReference>